<dbReference type="STRING" id="354355.SAMN05660816_03989"/>
<dbReference type="RefSeq" id="WP_081203953.1">
    <property type="nucleotide sequence ID" value="NZ_FOCZ01000007.1"/>
</dbReference>
<gene>
    <name evidence="1" type="ORF">A4H97_15305</name>
</gene>
<dbReference type="AlphaFoldDB" id="A0A1V9E4E8"/>
<keyword evidence="2" id="KW-1185">Reference proteome</keyword>
<protein>
    <submittedName>
        <fullName evidence="1">Uncharacterized protein</fullName>
    </submittedName>
</protein>
<evidence type="ECO:0000313" key="1">
    <source>
        <dbReference type="EMBL" id="OQP40969.1"/>
    </source>
</evidence>
<accession>A0A1V9E4E8</accession>
<evidence type="ECO:0000313" key="2">
    <source>
        <dbReference type="Proteomes" id="UP000192610"/>
    </source>
</evidence>
<reference evidence="2" key="1">
    <citation type="submission" date="2016-04" db="EMBL/GenBank/DDBJ databases">
        <authorList>
            <person name="Chen L."/>
            <person name="Zhuang W."/>
            <person name="Wang G."/>
        </authorList>
    </citation>
    <scope>NUCLEOTIDE SEQUENCE [LARGE SCALE GENOMIC DNA]</scope>
    <source>
        <strain evidence="2">17621</strain>
    </source>
</reference>
<dbReference type="Proteomes" id="UP000192610">
    <property type="component" value="Unassembled WGS sequence"/>
</dbReference>
<comment type="caution">
    <text evidence="1">The sequence shown here is derived from an EMBL/GenBank/DDBJ whole genome shotgun (WGS) entry which is preliminary data.</text>
</comment>
<name>A0A1V9E4E8_9BACT</name>
<proteinExistence type="predicted"/>
<dbReference type="EMBL" id="LVXG01000067">
    <property type="protein sequence ID" value="OQP40969.1"/>
    <property type="molecule type" value="Genomic_DNA"/>
</dbReference>
<organism evidence="1 2">
    <name type="scientific">Niastella yeongjuensis</name>
    <dbReference type="NCBI Taxonomy" id="354355"/>
    <lineage>
        <taxon>Bacteria</taxon>
        <taxon>Pseudomonadati</taxon>
        <taxon>Bacteroidota</taxon>
        <taxon>Chitinophagia</taxon>
        <taxon>Chitinophagales</taxon>
        <taxon>Chitinophagaceae</taxon>
        <taxon>Niastella</taxon>
    </lineage>
</organism>
<sequence>MIFPVPNTMPAWLDGRAVEQQLERIFLHPDFSSSEILKRFLTFVVQETLTGNANCLKEYTIALKVLQKPVNFNPQKNCIVRIHAGRLRRALYHYYNAPGADDEIIIGIPKGKYVPVFMDRQQWLEESLLNKSYEVNRSHAETEPLTFAILPFNYHSANEATRTFLDDLCLQISSALSQVKQISVISYQVVKSMADSYSDLKELSSALRFNHIISVGAQYQQNKSRVNIQIIDCHYYRQIWSRVFDCTITDSNLFEVQDGICQVITNQASNYSGINIKNQTI</sequence>
<dbReference type="OrthoDB" id="674273at2"/>